<evidence type="ECO:0000256" key="2">
    <source>
        <dbReference type="ARBA" id="ARBA00022840"/>
    </source>
</evidence>
<dbReference type="GO" id="GO:0016461">
    <property type="term" value="C:unconventional myosin complex"/>
    <property type="evidence" value="ECO:0007669"/>
    <property type="project" value="TreeGrafter"/>
</dbReference>
<accession>A0A9D3NGH1</accession>
<evidence type="ECO:0000313" key="11">
    <source>
        <dbReference type="Proteomes" id="UP000824219"/>
    </source>
</evidence>
<keyword evidence="3 7" id="KW-0175">Coiled coil</keyword>
<feature type="region of interest" description="Disordered" evidence="8">
    <location>
        <begin position="16"/>
        <end position="64"/>
    </location>
</feature>
<comment type="caution">
    <text evidence="10">The sequence shown here is derived from an EMBL/GenBank/DDBJ whole genome shotgun (WGS) entry which is preliminary data.</text>
</comment>
<dbReference type="GO" id="GO:0005737">
    <property type="term" value="C:cytoplasm"/>
    <property type="evidence" value="ECO:0007669"/>
    <property type="project" value="TreeGrafter"/>
</dbReference>
<name>A0A9D3NGH1_9TELE</name>
<feature type="coiled-coil region" evidence="7">
    <location>
        <begin position="1535"/>
        <end position="1604"/>
    </location>
</feature>
<feature type="compositionally biased region" description="Basic and acidic residues" evidence="8">
    <location>
        <begin position="2095"/>
        <end position="2109"/>
    </location>
</feature>
<evidence type="ECO:0000256" key="8">
    <source>
        <dbReference type="SAM" id="MobiDB-lite"/>
    </source>
</evidence>
<dbReference type="PROSITE" id="PS51456">
    <property type="entry name" value="MYOSIN_MOTOR"/>
    <property type="match status" value="1"/>
</dbReference>
<dbReference type="InterPro" id="IPR036961">
    <property type="entry name" value="Kinesin_motor_dom_sf"/>
</dbReference>
<dbReference type="GO" id="GO:0016460">
    <property type="term" value="C:myosin II complex"/>
    <property type="evidence" value="ECO:0007669"/>
    <property type="project" value="TreeGrafter"/>
</dbReference>
<feature type="compositionally biased region" description="Polar residues" evidence="8">
    <location>
        <begin position="1766"/>
        <end position="1776"/>
    </location>
</feature>
<comment type="caution">
    <text evidence="6">Lacks conserved residue(s) required for the propagation of feature annotation.</text>
</comment>
<dbReference type="Gene3D" id="1.10.10.820">
    <property type="match status" value="1"/>
</dbReference>
<comment type="similarity">
    <text evidence="6">Belongs to the TRAFAC class myosin-kinesin ATPase superfamily. Myosin family.</text>
</comment>
<dbReference type="Gene3D" id="1.20.120.720">
    <property type="entry name" value="Myosin VI head, motor domain, U50 subdomain"/>
    <property type="match status" value="1"/>
</dbReference>
<dbReference type="Gene3D" id="3.40.850.10">
    <property type="entry name" value="Kinesin motor domain"/>
    <property type="match status" value="1"/>
</dbReference>
<dbReference type="Proteomes" id="UP000824219">
    <property type="component" value="Linkage Group LG16"/>
</dbReference>
<dbReference type="SMART" id="SM00242">
    <property type="entry name" value="MYSc"/>
    <property type="match status" value="1"/>
</dbReference>
<dbReference type="Gene3D" id="1.20.5.4820">
    <property type="match status" value="1"/>
</dbReference>
<feature type="coiled-coil region" evidence="7">
    <location>
        <begin position="1263"/>
        <end position="1318"/>
    </location>
</feature>
<dbReference type="GO" id="GO:0003774">
    <property type="term" value="F:cytoskeletal motor activity"/>
    <property type="evidence" value="ECO:0007669"/>
    <property type="project" value="UniProtKB-UniRule"/>
</dbReference>
<evidence type="ECO:0000313" key="10">
    <source>
        <dbReference type="EMBL" id="KAG7322478.1"/>
    </source>
</evidence>
<dbReference type="OrthoDB" id="2505895at2759"/>
<proteinExistence type="inferred from homology"/>
<evidence type="ECO:0000256" key="3">
    <source>
        <dbReference type="ARBA" id="ARBA00023054"/>
    </source>
</evidence>
<dbReference type="Pfam" id="PF00063">
    <property type="entry name" value="Myosin_head"/>
    <property type="match status" value="1"/>
</dbReference>
<keyword evidence="1 6" id="KW-0547">Nucleotide-binding</keyword>
<keyword evidence="6" id="KW-0009">Actin-binding</keyword>
<reference evidence="10 11" key="1">
    <citation type="submission" date="2021-06" db="EMBL/GenBank/DDBJ databases">
        <title>Chromosome-level genome assembly of the red-tail catfish (Hemibagrus wyckioides).</title>
        <authorList>
            <person name="Shao F."/>
        </authorList>
    </citation>
    <scope>NUCLEOTIDE SEQUENCE [LARGE SCALE GENOMIC DNA]</scope>
    <source>
        <strain evidence="10">EC202008001</strain>
        <tissue evidence="10">Blood</tissue>
    </source>
</reference>
<keyword evidence="5 6" id="KW-0505">Motor protein</keyword>
<evidence type="ECO:0000256" key="5">
    <source>
        <dbReference type="ARBA" id="ARBA00023175"/>
    </source>
</evidence>
<feature type="compositionally biased region" description="Acidic residues" evidence="8">
    <location>
        <begin position="1739"/>
        <end position="1748"/>
    </location>
</feature>
<feature type="binding site" evidence="6">
    <location>
        <begin position="349"/>
        <end position="356"/>
    </location>
    <ligand>
        <name>ATP</name>
        <dbReference type="ChEBI" id="CHEBI:30616"/>
    </ligand>
</feature>
<evidence type="ECO:0000259" key="9">
    <source>
        <dbReference type="PROSITE" id="PS51456"/>
    </source>
</evidence>
<keyword evidence="4 6" id="KW-0518">Myosin</keyword>
<dbReference type="PANTHER" id="PTHR45615:SF8">
    <property type="entry name" value="UNCONVENTIONAL MYOSIN-XVIIIB"/>
    <property type="match status" value="1"/>
</dbReference>
<evidence type="ECO:0000256" key="6">
    <source>
        <dbReference type="PROSITE-ProRule" id="PRU00782"/>
    </source>
</evidence>
<feature type="coiled-coil region" evidence="7">
    <location>
        <begin position="1372"/>
        <end position="1424"/>
    </location>
</feature>
<dbReference type="PANTHER" id="PTHR45615">
    <property type="entry name" value="MYOSIN HEAVY CHAIN, NON-MUSCLE"/>
    <property type="match status" value="1"/>
</dbReference>
<feature type="coiled-coil region" evidence="7">
    <location>
        <begin position="1055"/>
        <end position="1227"/>
    </location>
</feature>
<keyword evidence="2 6" id="KW-0067">ATP-binding</keyword>
<feature type="compositionally biased region" description="Low complexity" evidence="8">
    <location>
        <begin position="2047"/>
        <end position="2070"/>
    </location>
</feature>
<keyword evidence="11" id="KW-1185">Reference proteome</keyword>
<feature type="compositionally biased region" description="Polar residues" evidence="8">
    <location>
        <begin position="1799"/>
        <end position="1813"/>
    </location>
</feature>
<evidence type="ECO:0000256" key="1">
    <source>
        <dbReference type="ARBA" id="ARBA00022741"/>
    </source>
</evidence>
<sequence>MALSSRLKLWEQKIKDEKKLPASTQPPPPLSAVPGGFLKQLVRETEKETKLKEPELKEEKAPSKLSENLVQQFLLPDQTPPILEAEMALKAEQMVNAPLKERQTSFPIQNLSPVSINQQDNFKVSKPDVNDHKQENDSNLLKFPKVLAEKENLKDQTKAQLDVKDIKEDKIREVRQEPEGQLAESTLREEPKKFVRDVWYEAGTVWYTHKNGFTLATQLKPDEGTPELPNGKVRVRLQTDGSVHDVTQYEIEKLNPPELDLCEDLSELVSVNESSILHTLTSRARAHMALTHAGPNLLALWPPIAPTGKGLRTRHWDTWEATATLQALVQNVYMSMVSQRRDQSVVALGRSGTGKTTLCQSFARELLKHSGTIGENLTLGRLQAMFTVLRSFGCVISHHSEASSRFAMVLSLDFNHKGIAAAGHLQTMMLERWRVCHRPEGESNFLIFSQMLAGLSPEMRTELQLHQIPENNIFGISCPTKVDEKQRAMVEFGKLLEAMKTLQFSPDEQRAIWHVLAGIYHLGMAGTCKVGRKQFMSFESAQVASAVLGCEGEDLHTAVFKHHLRQLLQRATGATRERYIAVEQEEGPKLSAAQCVEGMAAGLYEELFTVIVSLINRALCSQQLTLGSVIVVDAPGLRNPRHSGKDRAAGFSEFCHNYLQERLLEHHFIHTFSNCLDRYTQEKVTVDFETPEDSPQKVVCAIDQPGLQVRGPEGDSRGLLWVLDEELVTPNSTENTVLERICHYFSDTVRQCEQPLQCEIAHLLGSDPIRYDLSGWFGLVQNNPSALNASSILQNSSVHVVKALFAPRASVPPLCRGLGGVEGSSQRFLERSGSVRKIFTGGMAAIRRYSHCISIKLQVDALINLIRRAQPVFLQCLRAKVDGGGFDVPALRTQLHSTHLLPALQLYRIGYPNHMSLSDFRRRFQALSPSVMKSYGSVFITPNERKAVEELLVELDLDKKSIVLGSSKVFLKRGVLRSLDVQRDGLVKNWLVQMQAACVGHLARHRYRRLKVQQMAVKCIQRNIRVLNRVATWSWWKLLCRVRPLLDVNIDEHKVRGKEDEIRILRERLEKSEKERNELRQTSDNLETKIMAAVSELSDERFRGEAVSQALDTERAERLRLTKENKELQDRLDQSKVTVEALEKQLAEEKQKAKSKETLSGMATEGELQLQLDCAQTEVEFLRRRLRQTEERFEAEKEARELLDTKVLELQAQLEQSKRTVTELKRHCRHVTSDLQDARVLIDSLQARTHDLDRKQRRFDSELTRALGEADNEREQKDKAIQESIALRSEIFSLHQTLKESRLEIDHLQHQKQELCAQIQDLTTPLNLGSDSVPELKKQLRELDSRDKEHAQELTNMTAKIQQQEQMHLRFEMEMERMKQIHQKELEDKDEELEDVQKSSQRRLRQLEMQLEQEYEEKQMVVHEKHDLEGLIATLCEQVGHRDFDVEKRLRRDLKRTHALLSDAQLLLSTMEQTGQCQAPGTKEQLERLHYQLEESEARRLEAENVQKTLAIELENAQLELESICKQKSLVDEQLTQLQHEKTDFLKRLEEDQEDLNELMKKHKALIAQSSSDIAQIRELQAELEEVKKEKQSLQEQLQTSAAHLQFLESSTVARSIVSKQEARVCDLENKLEFQRGQVKRFEVLVLRLRDSVLRMGEELEQSAQAEARERENSHYYQQRLADMRLEMEDLSLREQESSRRRMELEMQVEELSAVRQTLQADLETSIRRIADLQAALEEVESSDESDTESVQTAVESVSRKKEMENASSVGSSIGTEESGMGIRHWLGVPRGGHKSCGSRASSYAGSTTGSQSVTDAMSTISFRSCSQELEDDVAESSRILPRATSSTALSELLEGLRKKRAGWDKSSEVDEGSTISLPIYQPTAASSLRRRALTLSPDTNEGLEEVVRPGILKVPSPMLLHASSLHSLSESTPPAPSATFTMSKVNRIGSCDSLTSVLSSRQISNLSVLEERKEDPGTKTLPAPSTYQPIRHQLFKGLTAEGDGEALLGSEPLVFQNRHLLGNPKTDKERVGSNLGDTNSDIVPAIRRSQSISSLASSSSRGGQRRALSVHFEELPPSRALCKDSDSDSSDSEGSQHRIGPQEKRLEAEGSEGDVNSVMKKYLRKAEVD</sequence>
<dbReference type="GO" id="GO:0051015">
    <property type="term" value="F:actin filament binding"/>
    <property type="evidence" value="ECO:0007669"/>
    <property type="project" value="TreeGrafter"/>
</dbReference>
<organism evidence="10 11">
    <name type="scientific">Hemibagrus wyckioides</name>
    <dbReference type="NCBI Taxonomy" id="337641"/>
    <lineage>
        <taxon>Eukaryota</taxon>
        <taxon>Metazoa</taxon>
        <taxon>Chordata</taxon>
        <taxon>Craniata</taxon>
        <taxon>Vertebrata</taxon>
        <taxon>Euteleostomi</taxon>
        <taxon>Actinopterygii</taxon>
        <taxon>Neopterygii</taxon>
        <taxon>Teleostei</taxon>
        <taxon>Ostariophysi</taxon>
        <taxon>Siluriformes</taxon>
        <taxon>Bagridae</taxon>
        <taxon>Hemibagrus</taxon>
    </lineage>
</organism>
<dbReference type="SUPFAM" id="SSF52540">
    <property type="entry name" value="P-loop containing nucleoside triphosphate hydrolases"/>
    <property type="match status" value="1"/>
</dbReference>
<gene>
    <name evidence="10" type="ORF">KOW79_013824</name>
</gene>
<evidence type="ECO:0000256" key="4">
    <source>
        <dbReference type="ARBA" id="ARBA00023123"/>
    </source>
</evidence>
<dbReference type="EMBL" id="JAHKSW010000016">
    <property type="protein sequence ID" value="KAG7322478.1"/>
    <property type="molecule type" value="Genomic_DNA"/>
</dbReference>
<feature type="compositionally biased region" description="Basic and acidic residues" evidence="8">
    <location>
        <begin position="41"/>
        <end position="62"/>
    </location>
</feature>
<dbReference type="PROSITE" id="PS50096">
    <property type="entry name" value="IQ"/>
    <property type="match status" value="1"/>
</dbReference>
<dbReference type="GO" id="GO:0005524">
    <property type="term" value="F:ATP binding"/>
    <property type="evidence" value="ECO:0007669"/>
    <property type="project" value="UniProtKB-UniRule"/>
</dbReference>
<dbReference type="InterPro" id="IPR001609">
    <property type="entry name" value="Myosin_head_motor_dom-like"/>
</dbReference>
<feature type="region of interest" description="Disordered" evidence="8">
    <location>
        <begin position="2024"/>
        <end position="2130"/>
    </location>
</feature>
<dbReference type="InterPro" id="IPR027417">
    <property type="entry name" value="P-loop_NTPase"/>
</dbReference>
<feature type="region of interest" description="Disordered" evidence="8">
    <location>
        <begin position="1739"/>
        <end position="1813"/>
    </location>
</feature>
<evidence type="ECO:0000256" key="7">
    <source>
        <dbReference type="SAM" id="Coils"/>
    </source>
</evidence>
<feature type="domain" description="Myosin motor" evidence="9">
    <location>
        <begin position="260"/>
        <end position="984"/>
    </location>
</feature>
<protein>
    <recommendedName>
        <fullName evidence="9">Myosin motor domain-containing protein</fullName>
    </recommendedName>
</protein>
<dbReference type="GO" id="GO:0031032">
    <property type="term" value="P:actomyosin structure organization"/>
    <property type="evidence" value="ECO:0007669"/>
    <property type="project" value="TreeGrafter"/>
</dbReference>
<dbReference type="GO" id="GO:0048731">
    <property type="term" value="P:system development"/>
    <property type="evidence" value="ECO:0007669"/>
    <property type="project" value="UniProtKB-ARBA"/>
</dbReference>
<feature type="compositionally biased region" description="Basic and acidic residues" evidence="8">
    <location>
        <begin position="2072"/>
        <end position="2087"/>
    </location>
</feature>
<dbReference type="Gene3D" id="1.20.58.530">
    <property type="match status" value="1"/>
</dbReference>
<dbReference type="GO" id="GO:0032982">
    <property type="term" value="C:myosin filament"/>
    <property type="evidence" value="ECO:0007669"/>
    <property type="project" value="TreeGrafter"/>
</dbReference>